<dbReference type="EnsemblPlants" id="PGSC0003DMT400049464">
    <property type="protein sequence ID" value="PGSC0003DMT400049464"/>
    <property type="gene ID" value="PGSC0003DMG400019220"/>
</dbReference>
<protein>
    <submittedName>
        <fullName evidence="1">Uncharacterized protein</fullName>
    </submittedName>
</protein>
<dbReference type="Proteomes" id="UP000011115">
    <property type="component" value="Unassembled WGS sequence"/>
</dbReference>
<evidence type="ECO:0000313" key="1">
    <source>
        <dbReference type="EnsemblPlants" id="PGSC0003DMT400049464"/>
    </source>
</evidence>
<dbReference type="InParanoid" id="M1BNT0"/>
<dbReference type="AlphaFoldDB" id="M1BNT0"/>
<evidence type="ECO:0000313" key="2">
    <source>
        <dbReference type="Proteomes" id="UP000011115"/>
    </source>
</evidence>
<dbReference type="PaxDb" id="4113-PGSC0003DMT400049464"/>
<organism evidence="1 2">
    <name type="scientific">Solanum tuberosum</name>
    <name type="common">Potato</name>
    <dbReference type="NCBI Taxonomy" id="4113"/>
    <lineage>
        <taxon>Eukaryota</taxon>
        <taxon>Viridiplantae</taxon>
        <taxon>Streptophyta</taxon>
        <taxon>Embryophyta</taxon>
        <taxon>Tracheophyta</taxon>
        <taxon>Spermatophyta</taxon>
        <taxon>Magnoliopsida</taxon>
        <taxon>eudicotyledons</taxon>
        <taxon>Gunneridae</taxon>
        <taxon>Pentapetalae</taxon>
        <taxon>asterids</taxon>
        <taxon>lamiids</taxon>
        <taxon>Solanales</taxon>
        <taxon>Solanaceae</taxon>
        <taxon>Solanoideae</taxon>
        <taxon>Solaneae</taxon>
        <taxon>Solanum</taxon>
    </lineage>
</organism>
<reference evidence="2" key="1">
    <citation type="journal article" date="2011" name="Nature">
        <title>Genome sequence and analysis of the tuber crop potato.</title>
        <authorList>
            <consortium name="The Potato Genome Sequencing Consortium"/>
        </authorList>
    </citation>
    <scope>NUCLEOTIDE SEQUENCE [LARGE SCALE GENOMIC DNA]</scope>
    <source>
        <strain evidence="2">cv. DM1-3 516 R44</strain>
    </source>
</reference>
<keyword evidence="2" id="KW-1185">Reference proteome</keyword>
<dbReference type="HOGENOM" id="CLU_2908491_0_0_1"/>
<name>M1BNT0_SOLTU</name>
<accession>M1BNT0</accession>
<sequence>MYTGSHRNENGPKPNFLCTTGPGSQWVETHYLWLAHDGGQSGRLRTGGPKAQFNWIWVKIQL</sequence>
<proteinExistence type="predicted"/>
<reference evidence="1" key="2">
    <citation type="submission" date="2015-06" db="UniProtKB">
        <authorList>
            <consortium name="EnsemblPlants"/>
        </authorList>
    </citation>
    <scope>IDENTIFICATION</scope>
    <source>
        <strain evidence="1">DM1-3 516 R44</strain>
    </source>
</reference>
<dbReference type="Gramene" id="PGSC0003DMT400049464">
    <property type="protein sequence ID" value="PGSC0003DMT400049464"/>
    <property type="gene ID" value="PGSC0003DMG400019220"/>
</dbReference>